<evidence type="ECO:0000313" key="1">
    <source>
        <dbReference type="EMBL" id="SVB63043.1"/>
    </source>
</evidence>
<reference evidence="1" key="1">
    <citation type="submission" date="2018-05" db="EMBL/GenBank/DDBJ databases">
        <authorList>
            <person name="Lanie J.A."/>
            <person name="Ng W.-L."/>
            <person name="Kazmierczak K.M."/>
            <person name="Andrzejewski T.M."/>
            <person name="Davidsen T.M."/>
            <person name="Wayne K.J."/>
            <person name="Tettelin H."/>
            <person name="Glass J.I."/>
            <person name="Rusch D."/>
            <person name="Podicherti R."/>
            <person name="Tsui H.-C.T."/>
            <person name="Winkler M.E."/>
        </authorList>
    </citation>
    <scope>NUCLEOTIDE SEQUENCE</scope>
</reference>
<feature type="non-terminal residue" evidence="1">
    <location>
        <position position="1"/>
    </location>
</feature>
<gene>
    <name evidence="1" type="ORF">METZ01_LOCUS215897</name>
</gene>
<dbReference type="EMBL" id="UINC01050276">
    <property type="protein sequence ID" value="SVB63043.1"/>
    <property type="molecule type" value="Genomic_DNA"/>
</dbReference>
<proteinExistence type="predicted"/>
<protein>
    <submittedName>
        <fullName evidence="1">Uncharacterized protein</fullName>
    </submittedName>
</protein>
<sequence>NVHGPRRTVVNNVTFVDSLNFVFQASSDLKERALFEKWQYLAFNEKTWNIGYYNDYIGSVEIYLLDKNGQRRYGLKLMECFPKEIGGTDLTYEPATSIVKLSVTMNFRYWLSLDITQSKPSLSDKIGQTLTNTIERNISRNIPAVFRLF</sequence>
<organism evidence="1">
    <name type="scientific">marine metagenome</name>
    <dbReference type="NCBI Taxonomy" id="408172"/>
    <lineage>
        <taxon>unclassified sequences</taxon>
        <taxon>metagenomes</taxon>
        <taxon>ecological metagenomes</taxon>
    </lineage>
</organism>
<dbReference type="AlphaFoldDB" id="A0A382FLE6"/>
<name>A0A382FLE6_9ZZZZ</name>
<accession>A0A382FLE6</accession>